<dbReference type="GO" id="GO:0008168">
    <property type="term" value="F:methyltransferase activity"/>
    <property type="evidence" value="ECO:0007669"/>
    <property type="project" value="UniProtKB-KW"/>
</dbReference>
<name>A0AAD9CIF7_DISEL</name>
<evidence type="ECO:0000313" key="2">
    <source>
        <dbReference type="Proteomes" id="UP001228049"/>
    </source>
</evidence>
<keyword evidence="1" id="KW-0808">Transferase</keyword>
<sequence length="96" mass="10550">MVNRRPAVPWQTQGAHNYSSYSSLVRPIPNGLLLSDSTSSGSGGSTDSLEFLPSCVPFGAESREGTLQREMKALFDQKMREIGCKSPIFRNEQAEI</sequence>
<proteinExistence type="predicted"/>
<keyword evidence="1" id="KW-0489">Methyltransferase</keyword>
<reference evidence="1" key="1">
    <citation type="submission" date="2023-04" db="EMBL/GenBank/DDBJ databases">
        <title>Chromosome-level genome of Chaenocephalus aceratus.</title>
        <authorList>
            <person name="Park H."/>
        </authorList>
    </citation>
    <scope>NUCLEOTIDE SEQUENCE</scope>
    <source>
        <strain evidence="1">DE</strain>
        <tissue evidence="1">Muscle</tissue>
    </source>
</reference>
<evidence type="ECO:0000313" key="1">
    <source>
        <dbReference type="EMBL" id="KAK1902304.1"/>
    </source>
</evidence>
<dbReference type="EMBL" id="JASDAP010000006">
    <property type="protein sequence ID" value="KAK1902304.1"/>
    <property type="molecule type" value="Genomic_DNA"/>
</dbReference>
<gene>
    <name evidence="1" type="ORF">KUDE01_005268</name>
</gene>
<comment type="caution">
    <text evidence="1">The sequence shown here is derived from an EMBL/GenBank/DDBJ whole genome shotgun (WGS) entry which is preliminary data.</text>
</comment>
<keyword evidence="2" id="KW-1185">Reference proteome</keyword>
<dbReference type="Proteomes" id="UP001228049">
    <property type="component" value="Unassembled WGS sequence"/>
</dbReference>
<dbReference type="AlphaFoldDB" id="A0AAD9CIF7"/>
<accession>A0AAD9CIF7</accession>
<dbReference type="GO" id="GO:0032259">
    <property type="term" value="P:methylation"/>
    <property type="evidence" value="ECO:0007669"/>
    <property type="project" value="UniProtKB-KW"/>
</dbReference>
<organism evidence="1 2">
    <name type="scientific">Dissostichus eleginoides</name>
    <name type="common">Patagonian toothfish</name>
    <name type="synonym">Dissostichus amissus</name>
    <dbReference type="NCBI Taxonomy" id="100907"/>
    <lineage>
        <taxon>Eukaryota</taxon>
        <taxon>Metazoa</taxon>
        <taxon>Chordata</taxon>
        <taxon>Craniata</taxon>
        <taxon>Vertebrata</taxon>
        <taxon>Euteleostomi</taxon>
        <taxon>Actinopterygii</taxon>
        <taxon>Neopterygii</taxon>
        <taxon>Teleostei</taxon>
        <taxon>Neoteleostei</taxon>
        <taxon>Acanthomorphata</taxon>
        <taxon>Eupercaria</taxon>
        <taxon>Perciformes</taxon>
        <taxon>Notothenioidei</taxon>
        <taxon>Nototheniidae</taxon>
        <taxon>Dissostichus</taxon>
    </lineage>
</organism>
<protein>
    <submittedName>
        <fullName evidence="1">S-adenosyl-L-methionine-dependent methyltransferase</fullName>
    </submittedName>
</protein>